<name>A0A0C9V7U2_SPHS4</name>
<evidence type="ECO:0000313" key="3">
    <source>
        <dbReference type="EMBL" id="KIJ33480.1"/>
    </source>
</evidence>
<sequence length="364" mass="40522">MRTALLSSALLSFATVASAFDLWVPQAPVPVESRTLDEIYAAAKQEHGTLQVAWGGDEPGFNADIFAAFRSRFPAVKLNATVDLSKYHDSRIDRSFVETGKENIDVVVLQTVQDFPRWNLEERLLPYKVSNWDSILPYLKDESAAFTPLWIYTFGNFYYSTSKVAASDVPTTYADFLDPKWKNKLVLTYPNDDDAVNYLFSTIIKNHGWQWLDGLVKQNVTWVRGTGTPHTLLERSSNNTQSNLAITFTTFAPVDASVAMATPNDEVVSWAQPGGIFKSTSMPETAKLFLNYMLSNDIQSTMIREGSVSALQNISGNGNPFASGKNPLRFTTFAEDRQLVDYLKLQFETTLGPPQGLSPLIDGI</sequence>
<evidence type="ECO:0000256" key="1">
    <source>
        <dbReference type="ARBA" id="ARBA00022729"/>
    </source>
</evidence>
<reference evidence="3 4" key="1">
    <citation type="submission" date="2014-06" db="EMBL/GenBank/DDBJ databases">
        <title>Evolutionary Origins and Diversification of the Mycorrhizal Mutualists.</title>
        <authorList>
            <consortium name="DOE Joint Genome Institute"/>
            <consortium name="Mycorrhizal Genomics Consortium"/>
            <person name="Kohler A."/>
            <person name="Kuo A."/>
            <person name="Nagy L.G."/>
            <person name="Floudas D."/>
            <person name="Copeland A."/>
            <person name="Barry K.W."/>
            <person name="Cichocki N."/>
            <person name="Veneault-Fourrey C."/>
            <person name="LaButti K."/>
            <person name="Lindquist E.A."/>
            <person name="Lipzen A."/>
            <person name="Lundell T."/>
            <person name="Morin E."/>
            <person name="Murat C."/>
            <person name="Riley R."/>
            <person name="Ohm R."/>
            <person name="Sun H."/>
            <person name="Tunlid A."/>
            <person name="Henrissat B."/>
            <person name="Grigoriev I.V."/>
            <person name="Hibbett D.S."/>
            <person name="Martin F."/>
        </authorList>
    </citation>
    <scope>NUCLEOTIDE SEQUENCE [LARGE SCALE GENOMIC DNA]</scope>
    <source>
        <strain evidence="3 4">SS14</strain>
    </source>
</reference>
<feature type="signal peptide" evidence="2">
    <location>
        <begin position="1"/>
        <end position="19"/>
    </location>
</feature>
<feature type="chain" id="PRO_5002214837" description="ABC transporter substrate-binding protein" evidence="2">
    <location>
        <begin position="20"/>
        <end position="364"/>
    </location>
</feature>
<dbReference type="Pfam" id="PF13343">
    <property type="entry name" value="SBP_bac_6"/>
    <property type="match status" value="1"/>
</dbReference>
<evidence type="ECO:0000256" key="2">
    <source>
        <dbReference type="SAM" id="SignalP"/>
    </source>
</evidence>
<accession>A0A0C9V7U2</accession>
<dbReference type="EMBL" id="KN837212">
    <property type="protein sequence ID" value="KIJ33480.1"/>
    <property type="molecule type" value="Genomic_DNA"/>
</dbReference>
<keyword evidence="4" id="KW-1185">Reference proteome</keyword>
<dbReference type="AlphaFoldDB" id="A0A0C9V7U2"/>
<dbReference type="HOGENOM" id="CLU_026974_5_1_1"/>
<evidence type="ECO:0008006" key="5">
    <source>
        <dbReference type="Google" id="ProtNLM"/>
    </source>
</evidence>
<organism evidence="3 4">
    <name type="scientific">Sphaerobolus stellatus (strain SS14)</name>
    <dbReference type="NCBI Taxonomy" id="990650"/>
    <lineage>
        <taxon>Eukaryota</taxon>
        <taxon>Fungi</taxon>
        <taxon>Dikarya</taxon>
        <taxon>Basidiomycota</taxon>
        <taxon>Agaricomycotina</taxon>
        <taxon>Agaricomycetes</taxon>
        <taxon>Phallomycetidae</taxon>
        <taxon>Geastrales</taxon>
        <taxon>Sphaerobolaceae</taxon>
        <taxon>Sphaerobolus</taxon>
    </lineage>
</organism>
<dbReference type="PANTHER" id="PTHR30006">
    <property type="entry name" value="THIAMINE-BINDING PERIPLASMIC PROTEIN-RELATED"/>
    <property type="match status" value="1"/>
</dbReference>
<evidence type="ECO:0000313" key="4">
    <source>
        <dbReference type="Proteomes" id="UP000054279"/>
    </source>
</evidence>
<dbReference type="OrthoDB" id="124329at2759"/>
<dbReference type="SUPFAM" id="SSF53850">
    <property type="entry name" value="Periplasmic binding protein-like II"/>
    <property type="match status" value="1"/>
</dbReference>
<proteinExistence type="predicted"/>
<keyword evidence="1 2" id="KW-0732">Signal</keyword>
<gene>
    <name evidence="3" type="ORF">M422DRAFT_70402</name>
</gene>
<protein>
    <recommendedName>
        <fullName evidence="5">ABC transporter substrate-binding protein</fullName>
    </recommendedName>
</protein>
<dbReference type="PANTHER" id="PTHR30006:SF2">
    <property type="entry name" value="ABC TRANSPORTER SUBSTRATE-BINDING PROTEIN"/>
    <property type="match status" value="1"/>
</dbReference>
<dbReference type="Gene3D" id="3.40.190.10">
    <property type="entry name" value="Periplasmic binding protein-like II"/>
    <property type="match status" value="2"/>
</dbReference>
<dbReference type="Proteomes" id="UP000054279">
    <property type="component" value="Unassembled WGS sequence"/>
</dbReference>